<reference evidence="10" key="1">
    <citation type="submission" date="2017-02" db="EMBL/GenBank/DDBJ databases">
        <authorList>
            <person name="Varghese N."/>
            <person name="Submissions S."/>
        </authorList>
    </citation>
    <scope>NUCLEOTIDE SEQUENCE [LARGE SCALE GENOMIC DNA]</scope>
    <source>
        <strain evidence="10">DSM 24091</strain>
    </source>
</reference>
<dbReference type="Pfam" id="PF00999">
    <property type="entry name" value="Na_H_Exchanger"/>
    <property type="match status" value="1"/>
</dbReference>
<dbReference type="InterPro" id="IPR038770">
    <property type="entry name" value="Na+/solute_symporter_sf"/>
</dbReference>
<evidence type="ECO:0000256" key="1">
    <source>
        <dbReference type="ARBA" id="ARBA00004141"/>
    </source>
</evidence>
<feature type="transmembrane region" description="Helical" evidence="7">
    <location>
        <begin position="299"/>
        <end position="328"/>
    </location>
</feature>
<proteinExistence type="predicted"/>
<dbReference type="GO" id="GO:1902600">
    <property type="term" value="P:proton transmembrane transport"/>
    <property type="evidence" value="ECO:0007669"/>
    <property type="project" value="InterPro"/>
</dbReference>
<feature type="transmembrane region" description="Helical" evidence="7">
    <location>
        <begin position="348"/>
        <end position="364"/>
    </location>
</feature>
<dbReference type="InterPro" id="IPR050794">
    <property type="entry name" value="CPA2_transporter"/>
</dbReference>
<feature type="transmembrane region" description="Helical" evidence="7">
    <location>
        <begin position="227"/>
        <end position="251"/>
    </location>
</feature>
<evidence type="ECO:0000259" key="8">
    <source>
        <dbReference type="Pfam" id="PF00999"/>
    </source>
</evidence>
<evidence type="ECO:0000256" key="6">
    <source>
        <dbReference type="ARBA" id="ARBA00023136"/>
    </source>
</evidence>
<accession>A0A1T5AP57</accession>
<feature type="transmembrane region" description="Helical" evidence="7">
    <location>
        <begin position="194"/>
        <end position="215"/>
    </location>
</feature>
<feature type="transmembrane region" description="Helical" evidence="7">
    <location>
        <begin position="12"/>
        <end position="33"/>
    </location>
</feature>
<dbReference type="GO" id="GO:0016020">
    <property type="term" value="C:membrane"/>
    <property type="evidence" value="ECO:0007669"/>
    <property type="project" value="UniProtKB-SubCell"/>
</dbReference>
<protein>
    <submittedName>
        <fullName evidence="9">Kef-type K+ transport system, membrane component KefB</fullName>
    </submittedName>
</protein>
<feature type="transmembrane region" description="Helical" evidence="7">
    <location>
        <begin position="439"/>
        <end position="461"/>
    </location>
</feature>
<evidence type="ECO:0000256" key="3">
    <source>
        <dbReference type="ARBA" id="ARBA00022692"/>
    </source>
</evidence>
<evidence type="ECO:0000256" key="2">
    <source>
        <dbReference type="ARBA" id="ARBA00022448"/>
    </source>
</evidence>
<feature type="transmembrane region" description="Helical" evidence="7">
    <location>
        <begin position="93"/>
        <end position="110"/>
    </location>
</feature>
<sequence length="758" mass="84049">MIMKNYKNTIFYVILVGSLLAVMYAVITLGTGLEQGERVLNNGQQVGAWRDFLDSLHHSLRHPLAILLAQIVTIIIAARIMGWVCIKIKQPVVIGEMLAGIILGPSLLGLHFPEISNVLFPVDSLNNLQFLSQIGLILFMFIIGMELDLNVLKNKAHDAVVISHASIIIPFTLGVSLAYFLYQHYAPTNVEFLSYSLFIGISMSITAFPVLARIIQERGLQKSKLGALVITCAAADDITAWCILAVVIAIVKAGAATSAIFTILLAVAYVIIMIKIVRPFLLRVGEVSSSKDSLGKREVAIFFIVLLLSAFATEVIGIHALFGAFMAGAIMPESTRFRSLFIEKIEDVAVLLLLPLFFVFTGLRTQIGLLNDSEHWLIAGVIILVAVVGKFVGSALAARFVGQNWKDSLSIGALMNTRGLMELIVLNIGYDLGVLSAELFSMMVLMALVTTFMTGPSLDLINRVFRIRKSTLSAKIQDKTKFKILLSFAKSSTGISLFKLANALTAHSKNNSVITALHIAPSNELHHYEVEEQEEDSFRDIKTVAKKLEQSVLPLFKISSDIDTEIIETTREEGTDLLLLGVSESIYEGSILGRFLDFTSRIINPERLLHTVKQAESPFLAYSRNDQINARVTSSVGILIDKNFTAVDQVIVPVFEQEDIFLLSYIHKLIHNSNSQVIVVDFKNSLKSNEAFREKLRQIEQQAPNHLVVYTEPELTDDIWQKQDLMLINLAVWEELAAQETIWLKNAPSTLLLIDKKK</sequence>
<dbReference type="AlphaFoldDB" id="A0A1T5AP57"/>
<dbReference type="Proteomes" id="UP000190150">
    <property type="component" value="Unassembled WGS sequence"/>
</dbReference>
<dbReference type="InterPro" id="IPR006153">
    <property type="entry name" value="Cation/H_exchanger_TM"/>
</dbReference>
<feature type="domain" description="Cation/H+ exchanger transmembrane" evidence="8">
    <location>
        <begin position="76"/>
        <end position="458"/>
    </location>
</feature>
<keyword evidence="5" id="KW-0406">Ion transport</keyword>
<keyword evidence="10" id="KW-1185">Reference proteome</keyword>
<gene>
    <name evidence="9" type="ORF">SAMN05660841_00057</name>
</gene>
<feature type="transmembrane region" description="Helical" evidence="7">
    <location>
        <begin position="257"/>
        <end position="278"/>
    </location>
</feature>
<keyword evidence="2" id="KW-0813">Transport</keyword>
<comment type="subcellular location">
    <subcellularLocation>
        <location evidence="1">Membrane</location>
        <topology evidence="1">Multi-pass membrane protein</topology>
    </subcellularLocation>
</comment>
<keyword evidence="3 7" id="KW-0812">Transmembrane</keyword>
<organism evidence="9 10">
    <name type="scientific">Sphingobacterium nematocida</name>
    <dbReference type="NCBI Taxonomy" id="1513896"/>
    <lineage>
        <taxon>Bacteria</taxon>
        <taxon>Pseudomonadati</taxon>
        <taxon>Bacteroidota</taxon>
        <taxon>Sphingobacteriia</taxon>
        <taxon>Sphingobacteriales</taxon>
        <taxon>Sphingobacteriaceae</taxon>
        <taxon>Sphingobacterium</taxon>
    </lineage>
</organism>
<feature type="transmembrane region" description="Helical" evidence="7">
    <location>
        <begin position="159"/>
        <end position="182"/>
    </location>
</feature>
<feature type="transmembrane region" description="Helical" evidence="7">
    <location>
        <begin position="376"/>
        <end position="398"/>
    </location>
</feature>
<dbReference type="PANTHER" id="PTHR32468:SF0">
    <property type="entry name" value="K(+)_H(+) ANTIPORTER 1"/>
    <property type="match status" value="1"/>
</dbReference>
<dbReference type="Gene3D" id="1.20.1530.20">
    <property type="match status" value="1"/>
</dbReference>
<name>A0A1T5AP57_9SPHI</name>
<dbReference type="EMBL" id="FUZF01000001">
    <property type="protein sequence ID" value="SKB36841.1"/>
    <property type="molecule type" value="Genomic_DNA"/>
</dbReference>
<feature type="transmembrane region" description="Helical" evidence="7">
    <location>
        <begin position="130"/>
        <end position="147"/>
    </location>
</feature>
<keyword evidence="4 7" id="KW-1133">Transmembrane helix</keyword>
<feature type="transmembrane region" description="Helical" evidence="7">
    <location>
        <begin position="64"/>
        <end position="86"/>
    </location>
</feature>
<keyword evidence="6 7" id="KW-0472">Membrane</keyword>
<evidence type="ECO:0000313" key="10">
    <source>
        <dbReference type="Proteomes" id="UP000190150"/>
    </source>
</evidence>
<dbReference type="GO" id="GO:0015297">
    <property type="term" value="F:antiporter activity"/>
    <property type="evidence" value="ECO:0007669"/>
    <property type="project" value="InterPro"/>
</dbReference>
<evidence type="ECO:0000256" key="4">
    <source>
        <dbReference type="ARBA" id="ARBA00022989"/>
    </source>
</evidence>
<evidence type="ECO:0000256" key="7">
    <source>
        <dbReference type="SAM" id="Phobius"/>
    </source>
</evidence>
<dbReference type="STRING" id="1513896.SAMN05660841_00057"/>
<dbReference type="PANTHER" id="PTHR32468">
    <property type="entry name" value="CATION/H + ANTIPORTER"/>
    <property type="match status" value="1"/>
</dbReference>
<evidence type="ECO:0000256" key="5">
    <source>
        <dbReference type="ARBA" id="ARBA00023065"/>
    </source>
</evidence>
<evidence type="ECO:0000313" key="9">
    <source>
        <dbReference type="EMBL" id="SKB36841.1"/>
    </source>
</evidence>